<proteinExistence type="predicted"/>
<feature type="domain" description="UBA" evidence="2">
    <location>
        <begin position="41"/>
        <end position="70"/>
    </location>
</feature>
<feature type="region of interest" description="Disordered" evidence="1">
    <location>
        <begin position="1"/>
        <end position="22"/>
    </location>
</feature>
<dbReference type="InterPro" id="IPR022310">
    <property type="entry name" value="NAD/GMP_synthase"/>
</dbReference>
<keyword evidence="4" id="KW-1185">Reference proteome</keyword>
<sequence length="102" mass="11467">MDPDRTVHHEAAERGAAAGAAGPGLAAVRYEVLDPILEAYVEDDRTVDEIVAMGFERETVERVVRMVDRNEYKRRQAAPGVKITPRAFGRDRRLPLADRSHR</sequence>
<dbReference type="EMBL" id="CP115149">
    <property type="protein sequence ID" value="WBL35277.1"/>
    <property type="molecule type" value="Genomic_DNA"/>
</dbReference>
<feature type="compositionally biased region" description="Basic and acidic residues" evidence="1">
    <location>
        <begin position="1"/>
        <end position="13"/>
    </location>
</feature>
<evidence type="ECO:0000256" key="1">
    <source>
        <dbReference type="SAM" id="MobiDB-lite"/>
    </source>
</evidence>
<dbReference type="Gene3D" id="1.10.10.1510">
    <property type="match status" value="1"/>
</dbReference>
<name>A0ABY7M541_9CHLR</name>
<organism evidence="3 4">
    <name type="scientific">Tepidiforma flava</name>
    <dbReference type="NCBI Taxonomy" id="3004094"/>
    <lineage>
        <taxon>Bacteria</taxon>
        <taxon>Bacillati</taxon>
        <taxon>Chloroflexota</taxon>
        <taxon>Tepidiformia</taxon>
        <taxon>Tepidiformales</taxon>
        <taxon>Tepidiformaceae</taxon>
        <taxon>Tepidiforma</taxon>
    </lineage>
</organism>
<gene>
    <name evidence="3" type="ORF">O0235_10845</name>
</gene>
<evidence type="ECO:0000313" key="3">
    <source>
        <dbReference type="EMBL" id="WBL35277.1"/>
    </source>
</evidence>
<dbReference type="Pfam" id="PF02540">
    <property type="entry name" value="NAD_synthase"/>
    <property type="match status" value="1"/>
</dbReference>
<dbReference type="InterPro" id="IPR015940">
    <property type="entry name" value="UBA"/>
</dbReference>
<evidence type="ECO:0000313" key="4">
    <source>
        <dbReference type="Proteomes" id="UP001212803"/>
    </source>
</evidence>
<dbReference type="Proteomes" id="UP001212803">
    <property type="component" value="Chromosome"/>
</dbReference>
<protein>
    <recommendedName>
        <fullName evidence="2">UBA domain-containing protein</fullName>
    </recommendedName>
</protein>
<accession>A0ABY7M541</accession>
<dbReference type="SUPFAM" id="SSF52402">
    <property type="entry name" value="Adenine nucleotide alpha hydrolases-like"/>
    <property type="match status" value="1"/>
</dbReference>
<reference evidence="3 4" key="1">
    <citation type="journal article" date="2023" name="ISME J.">
        <title>Thermophilic Dehalococcoidia with unusual traits shed light on an unexpected past.</title>
        <authorList>
            <person name="Palmer M."/>
            <person name="Covington J.K."/>
            <person name="Zhou E.M."/>
            <person name="Thomas S.C."/>
            <person name="Habib N."/>
            <person name="Seymour C.O."/>
            <person name="Lai D."/>
            <person name="Johnston J."/>
            <person name="Hashimi A."/>
            <person name="Jiao J.Y."/>
            <person name="Muok A.R."/>
            <person name="Liu L."/>
            <person name="Xian W.D."/>
            <person name="Zhi X.Y."/>
            <person name="Li M.M."/>
            <person name="Silva L.P."/>
            <person name="Bowen B.P."/>
            <person name="Louie K."/>
            <person name="Briegel A."/>
            <person name="Pett-Ridge J."/>
            <person name="Weber P.K."/>
            <person name="Tocheva E.I."/>
            <person name="Woyke T."/>
            <person name="Northen T.R."/>
            <person name="Mayali X."/>
            <person name="Li W.J."/>
            <person name="Hedlund B.P."/>
        </authorList>
    </citation>
    <scope>NUCLEOTIDE SEQUENCE [LARGE SCALE GENOMIC DNA]</scope>
    <source>
        <strain evidence="3 4">YIM 72310</strain>
    </source>
</reference>
<evidence type="ECO:0000259" key="2">
    <source>
        <dbReference type="PROSITE" id="PS50030"/>
    </source>
</evidence>
<dbReference type="PROSITE" id="PS50030">
    <property type="entry name" value="UBA"/>
    <property type="match status" value="1"/>
</dbReference>